<name>A0A6C0DTW1_9ZZZZ</name>
<keyword evidence="1" id="KW-1133">Transmembrane helix</keyword>
<reference evidence="2" key="1">
    <citation type="journal article" date="2020" name="Nature">
        <title>Giant virus diversity and host interactions through global metagenomics.</title>
        <authorList>
            <person name="Schulz F."/>
            <person name="Roux S."/>
            <person name="Paez-Espino D."/>
            <person name="Jungbluth S."/>
            <person name="Walsh D.A."/>
            <person name="Denef V.J."/>
            <person name="McMahon K.D."/>
            <person name="Konstantinidis K.T."/>
            <person name="Eloe-Fadrosh E.A."/>
            <person name="Kyrpides N.C."/>
            <person name="Woyke T."/>
        </authorList>
    </citation>
    <scope>NUCLEOTIDE SEQUENCE</scope>
    <source>
        <strain evidence="2">GVMAG-M-3300023174-57</strain>
    </source>
</reference>
<accession>A0A6C0DTW1</accession>
<keyword evidence="1" id="KW-0472">Membrane</keyword>
<feature type="transmembrane region" description="Helical" evidence="1">
    <location>
        <begin position="6"/>
        <end position="29"/>
    </location>
</feature>
<sequence length="67" mass="7510">MEGHTAAYNISILVIMRWFVLWGIFECLVFIVTKGDKTKELILHSAVFVLLTAAAYLSPSLMAKLSH</sequence>
<organism evidence="2">
    <name type="scientific">viral metagenome</name>
    <dbReference type="NCBI Taxonomy" id="1070528"/>
    <lineage>
        <taxon>unclassified sequences</taxon>
        <taxon>metagenomes</taxon>
        <taxon>organismal metagenomes</taxon>
    </lineage>
</organism>
<evidence type="ECO:0000256" key="1">
    <source>
        <dbReference type="SAM" id="Phobius"/>
    </source>
</evidence>
<dbReference type="EMBL" id="MN739667">
    <property type="protein sequence ID" value="QHT19499.1"/>
    <property type="molecule type" value="Genomic_DNA"/>
</dbReference>
<feature type="transmembrane region" description="Helical" evidence="1">
    <location>
        <begin position="41"/>
        <end position="58"/>
    </location>
</feature>
<protein>
    <submittedName>
        <fullName evidence="2">Uncharacterized protein</fullName>
    </submittedName>
</protein>
<proteinExistence type="predicted"/>
<dbReference type="AlphaFoldDB" id="A0A6C0DTW1"/>
<keyword evidence="1" id="KW-0812">Transmembrane</keyword>
<evidence type="ECO:0000313" key="2">
    <source>
        <dbReference type="EMBL" id="QHT19499.1"/>
    </source>
</evidence>